<dbReference type="Proteomes" id="UP000245712">
    <property type="component" value="Unassembled WGS sequence"/>
</dbReference>
<protein>
    <submittedName>
        <fullName evidence="4">Alpha-1,3-rhamnosyl/mannosyltransferase</fullName>
    </submittedName>
</protein>
<dbReference type="EMBL" id="QEOB01000009">
    <property type="protein sequence ID" value="PVX82154.1"/>
    <property type="molecule type" value="Genomic_DNA"/>
</dbReference>
<evidence type="ECO:0000259" key="3">
    <source>
        <dbReference type="Pfam" id="PF13439"/>
    </source>
</evidence>
<dbReference type="PANTHER" id="PTHR46401:SF2">
    <property type="entry name" value="GLYCOSYLTRANSFERASE WBBK-RELATED"/>
    <property type="match status" value="1"/>
</dbReference>
<organism evidence="4 5">
    <name type="scientific">Paraburkholderia unamae</name>
    <dbReference type="NCBI Taxonomy" id="219649"/>
    <lineage>
        <taxon>Bacteria</taxon>
        <taxon>Pseudomonadati</taxon>
        <taxon>Pseudomonadota</taxon>
        <taxon>Betaproteobacteria</taxon>
        <taxon>Burkholderiales</taxon>
        <taxon>Burkholderiaceae</taxon>
        <taxon>Paraburkholderia</taxon>
    </lineage>
</organism>
<dbReference type="CDD" id="cd03809">
    <property type="entry name" value="GT4_MtfB-like"/>
    <property type="match status" value="1"/>
</dbReference>
<evidence type="ECO:0000259" key="2">
    <source>
        <dbReference type="Pfam" id="PF00534"/>
    </source>
</evidence>
<dbReference type="RefSeq" id="WP_112172424.1">
    <property type="nucleotide sequence ID" value="NZ_QEOB01000009.1"/>
</dbReference>
<name>A0ABX5KJW8_9BURK</name>
<keyword evidence="1" id="KW-0808">Transferase</keyword>
<evidence type="ECO:0000313" key="5">
    <source>
        <dbReference type="Proteomes" id="UP000245712"/>
    </source>
</evidence>
<reference evidence="4 5" key="1">
    <citation type="submission" date="2018-05" db="EMBL/GenBank/DDBJ databases">
        <title>Genomic Encyclopedia of Type Strains, Phase IV (KMG-V): Genome sequencing to study the core and pangenomes of soil and plant-associated prokaryotes.</title>
        <authorList>
            <person name="Whitman W."/>
        </authorList>
    </citation>
    <scope>NUCLEOTIDE SEQUENCE [LARGE SCALE GENOMIC DNA]</scope>
    <source>
        <strain evidence="4 5">SCZa-39</strain>
    </source>
</reference>
<dbReference type="SUPFAM" id="SSF53756">
    <property type="entry name" value="UDP-Glycosyltransferase/glycogen phosphorylase"/>
    <property type="match status" value="1"/>
</dbReference>
<evidence type="ECO:0000256" key="1">
    <source>
        <dbReference type="ARBA" id="ARBA00022679"/>
    </source>
</evidence>
<feature type="domain" description="Glycosyltransferase subfamily 4-like N-terminal" evidence="3">
    <location>
        <begin position="26"/>
        <end position="207"/>
    </location>
</feature>
<dbReference type="PANTHER" id="PTHR46401">
    <property type="entry name" value="GLYCOSYLTRANSFERASE WBBK-RELATED"/>
    <property type="match status" value="1"/>
</dbReference>
<keyword evidence="5" id="KW-1185">Reference proteome</keyword>
<dbReference type="Gene3D" id="3.40.50.2000">
    <property type="entry name" value="Glycogen Phosphorylase B"/>
    <property type="match status" value="2"/>
</dbReference>
<feature type="domain" description="Glycosyl transferase family 1" evidence="2">
    <location>
        <begin position="233"/>
        <end position="386"/>
    </location>
</feature>
<accession>A0ABX5KJW8</accession>
<proteinExistence type="predicted"/>
<gene>
    <name evidence="4" type="ORF">C7402_1097</name>
</gene>
<dbReference type="Pfam" id="PF13439">
    <property type="entry name" value="Glyco_transf_4"/>
    <property type="match status" value="1"/>
</dbReference>
<sequence>MSETFTADAPLEIAMGGRALLTPLTGIGQYASHLAREFVERGHSLRLFYGTHWSSTIAGGQAQAQSTAASAASGAPLAGASVRTSFAGAVKRFARAYVPGVYRFMPHVEQYRFDSGLRRQRTPQVYHDPNFIPFRFRGPTVTTVHDVSWVRHPECHPAHRLAHLRANFPRALRHADRVIVVSEFVKQELMACFPVDESRIDVVYNGVTERFRPHTRAETADVLARYDLTHGGYFAAVGTLEPRKNLQTALAAHLRLPQAVRRTMPLALIGVEGWLTDSLHAALSASLADGTVRKLGYVSDDDIPALTAGARAIVYPSIYEGFGLPVLEAMASGVPALCSTAPALREVAGPAALFCEPADVEGFTEAMRELIDDDALCARLGAAGAERARRFSWSRTATETLAVYRKVVN</sequence>
<dbReference type="InterPro" id="IPR001296">
    <property type="entry name" value="Glyco_trans_1"/>
</dbReference>
<dbReference type="InterPro" id="IPR028098">
    <property type="entry name" value="Glyco_trans_4-like_N"/>
</dbReference>
<evidence type="ECO:0000313" key="4">
    <source>
        <dbReference type="EMBL" id="PVX82154.1"/>
    </source>
</evidence>
<dbReference type="Pfam" id="PF00534">
    <property type="entry name" value="Glycos_transf_1"/>
    <property type="match status" value="1"/>
</dbReference>
<comment type="caution">
    <text evidence="4">The sequence shown here is derived from an EMBL/GenBank/DDBJ whole genome shotgun (WGS) entry which is preliminary data.</text>
</comment>